<comment type="caution">
    <text evidence="3">The sequence shown here is derived from an EMBL/GenBank/DDBJ whole genome shotgun (WGS) entry which is preliminary data.</text>
</comment>
<sequence>MTGDVTGDLTGAGAVREATAEGTGTAGPPLPLIGLAHGSRDPRAGAAIAALLRAVADARPGLQAEPAFLDLTDPDLGTAVRALDADRAVVVPLLFSSAFHARVDAPEAVERAERETGTCLVRADILGLGAPVLRALRRAAERAGIGDEVPVLLLAVGSSVPAANAAVQALAEQWSTHRPAPVRAVFATSEPRAVPALEQARGQGPVAVVPLFLAPGLLLDQVRDHPAAAGVPFAEPLGTLLAGLVLERYDAALPENRAASR</sequence>
<dbReference type="Proteomes" id="UP000655208">
    <property type="component" value="Unassembled WGS sequence"/>
</dbReference>
<dbReference type="PANTHER" id="PTHR33542">
    <property type="entry name" value="SIROHYDROCHLORIN FERROCHELATASE, CHLOROPLASTIC"/>
    <property type="match status" value="1"/>
</dbReference>
<dbReference type="InterPro" id="IPR050963">
    <property type="entry name" value="Sirohydro_Cobaltochel/CbiX"/>
</dbReference>
<dbReference type="Pfam" id="PF01903">
    <property type="entry name" value="CbiX"/>
    <property type="match status" value="2"/>
</dbReference>
<dbReference type="GO" id="GO:0016829">
    <property type="term" value="F:lyase activity"/>
    <property type="evidence" value="ECO:0007669"/>
    <property type="project" value="UniProtKB-KW"/>
</dbReference>
<dbReference type="PANTHER" id="PTHR33542:SF5">
    <property type="entry name" value="FERROCHELATASE CHE1"/>
    <property type="match status" value="1"/>
</dbReference>
<dbReference type="GO" id="GO:0046872">
    <property type="term" value="F:metal ion binding"/>
    <property type="evidence" value="ECO:0007669"/>
    <property type="project" value="UniProtKB-KW"/>
</dbReference>
<accession>A0A917WBD5</accession>
<keyword evidence="2" id="KW-0456">Lyase</keyword>
<dbReference type="SUPFAM" id="SSF53800">
    <property type="entry name" value="Chelatase"/>
    <property type="match status" value="1"/>
</dbReference>
<reference evidence="3" key="1">
    <citation type="journal article" date="2014" name="Int. J. Syst. Evol. Microbiol.">
        <title>Complete genome sequence of Corynebacterium casei LMG S-19264T (=DSM 44701T), isolated from a smear-ripened cheese.</title>
        <authorList>
            <consortium name="US DOE Joint Genome Institute (JGI-PGF)"/>
            <person name="Walter F."/>
            <person name="Albersmeier A."/>
            <person name="Kalinowski J."/>
            <person name="Ruckert C."/>
        </authorList>
    </citation>
    <scope>NUCLEOTIDE SEQUENCE</scope>
    <source>
        <strain evidence="3">CGMCC 4.7308</strain>
    </source>
</reference>
<evidence type="ECO:0000256" key="2">
    <source>
        <dbReference type="ARBA" id="ARBA00023239"/>
    </source>
</evidence>
<evidence type="ECO:0000256" key="1">
    <source>
        <dbReference type="ARBA" id="ARBA00022723"/>
    </source>
</evidence>
<keyword evidence="1" id="KW-0479">Metal-binding</keyword>
<evidence type="ECO:0000313" key="3">
    <source>
        <dbReference type="EMBL" id="GGL86769.1"/>
    </source>
</evidence>
<name>A0A917WBD5_9ACTN</name>
<reference evidence="3" key="2">
    <citation type="submission" date="2020-09" db="EMBL/GenBank/DDBJ databases">
        <authorList>
            <person name="Sun Q."/>
            <person name="Zhou Y."/>
        </authorList>
    </citation>
    <scope>NUCLEOTIDE SEQUENCE</scope>
    <source>
        <strain evidence="3">CGMCC 4.7308</strain>
    </source>
</reference>
<proteinExistence type="predicted"/>
<evidence type="ECO:0008006" key="5">
    <source>
        <dbReference type="Google" id="ProtNLM"/>
    </source>
</evidence>
<dbReference type="InterPro" id="IPR002762">
    <property type="entry name" value="CbiX-like"/>
</dbReference>
<gene>
    <name evidence="3" type="ORF">GCM10011594_03000</name>
</gene>
<dbReference type="CDD" id="cd03416">
    <property type="entry name" value="CbiX_SirB_N"/>
    <property type="match status" value="1"/>
</dbReference>
<dbReference type="EMBL" id="BMNA01000001">
    <property type="protein sequence ID" value="GGL86769.1"/>
    <property type="molecule type" value="Genomic_DNA"/>
</dbReference>
<protein>
    <recommendedName>
        <fullName evidence="5">Sirohydrochlorin ferrochelatase</fullName>
    </recommendedName>
</protein>
<dbReference type="Gene3D" id="3.40.50.1400">
    <property type="match status" value="2"/>
</dbReference>
<dbReference type="AlphaFoldDB" id="A0A917WBD5"/>
<keyword evidence="4" id="KW-1185">Reference proteome</keyword>
<evidence type="ECO:0000313" key="4">
    <source>
        <dbReference type="Proteomes" id="UP000655208"/>
    </source>
</evidence>
<organism evidence="3 4">
    <name type="scientific">Nakamurella endophytica</name>
    <dbReference type="NCBI Taxonomy" id="1748367"/>
    <lineage>
        <taxon>Bacteria</taxon>
        <taxon>Bacillati</taxon>
        <taxon>Actinomycetota</taxon>
        <taxon>Actinomycetes</taxon>
        <taxon>Nakamurellales</taxon>
        <taxon>Nakamurellaceae</taxon>
        <taxon>Nakamurella</taxon>
    </lineage>
</organism>